<reference evidence="3" key="4">
    <citation type="journal article" date="2015" name="G3 (Bethesda)">
        <title>Genome sequences of three phytopathogenic species of the Magnaporthaceae family of fungi.</title>
        <authorList>
            <person name="Okagaki L.H."/>
            <person name="Nunes C.C."/>
            <person name="Sailsbery J."/>
            <person name="Clay B."/>
            <person name="Brown D."/>
            <person name="John T."/>
            <person name="Oh Y."/>
            <person name="Young N."/>
            <person name="Fitzgerald M."/>
            <person name="Haas B.J."/>
            <person name="Zeng Q."/>
            <person name="Young S."/>
            <person name="Adiconis X."/>
            <person name="Fan L."/>
            <person name="Levin J.Z."/>
            <person name="Mitchell T.K."/>
            <person name="Okubara P.A."/>
            <person name="Farman M.L."/>
            <person name="Kohn L.M."/>
            <person name="Birren B."/>
            <person name="Ma L.-J."/>
            <person name="Dean R.A."/>
        </authorList>
    </citation>
    <scope>NUCLEOTIDE SEQUENCE</scope>
    <source>
        <strain evidence="3">ATCC 64411 / 73-15</strain>
    </source>
</reference>
<reference evidence="2" key="3">
    <citation type="submission" date="2011-03" db="EMBL/GenBank/DDBJ databases">
        <title>Annotation of Magnaporthe poae ATCC 64411.</title>
        <authorList>
            <person name="Ma L.-J."/>
            <person name="Dead R."/>
            <person name="Young S.K."/>
            <person name="Zeng Q."/>
            <person name="Gargeya S."/>
            <person name="Fitzgerald M."/>
            <person name="Haas B."/>
            <person name="Abouelleil A."/>
            <person name="Alvarado L."/>
            <person name="Arachchi H.M."/>
            <person name="Berlin A."/>
            <person name="Brown A."/>
            <person name="Chapman S.B."/>
            <person name="Chen Z."/>
            <person name="Dunbar C."/>
            <person name="Freedman E."/>
            <person name="Gearin G."/>
            <person name="Gellesch M."/>
            <person name="Goldberg J."/>
            <person name="Griggs A."/>
            <person name="Gujja S."/>
            <person name="Heiman D."/>
            <person name="Howarth C."/>
            <person name="Larson L."/>
            <person name="Lui A."/>
            <person name="MacDonald P.J.P."/>
            <person name="Mehta T."/>
            <person name="Montmayeur A."/>
            <person name="Murphy C."/>
            <person name="Neiman D."/>
            <person name="Pearson M."/>
            <person name="Priest M."/>
            <person name="Roberts A."/>
            <person name="Saif S."/>
            <person name="Shea T."/>
            <person name="Shenoy N."/>
            <person name="Sisk P."/>
            <person name="Stolte C."/>
            <person name="Sykes S."/>
            <person name="Yandava C."/>
            <person name="Wortman J."/>
            <person name="Nusbaum C."/>
            <person name="Birren B."/>
        </authorList>
    </citation>
    <scope>NUCLEOTIDE SEQUENCE</scope>
    <source>
        <strain evidence="2">ATCC 64411</strain>
    </source>
</reference>
<keyword evidence="4" id="KW-1185">Reference proteome</keyword>
<evidence type="ECO:0000256" key="1">
    <source>
        <dbReference type="SAM" id="MobiDB-lite"/>
    </source>
</evidence>
<protein>
    <recommendedName>
        <fullName evidence="5">Methyltransferase type 11 domain-containing protein</fullName>
    </recommendedName>
</protein>
<feature type="compositionally biased region" description="Basic and acidic residues" evidence="1">
    <location>
        <begin position="9"/>
        <end position="35"/>
    </location>
</feature>
<dbReference type="EMBL" id="ADBL01002556">
    <property type="status" value="NOT_ANNOTATED_CDS"/>
    <property type="molecule type" value="Genomic_DNA"/>
</dbReference>
<name>A0A0C4EBA5_MAGP6</name>
<sequence>MFEVLWTDPNRESVGERKQRKIVEQTKRKKDENRMLHPSNRPTSSSSADKPLPGVFGNYDSRKEDVESHGTVRPAALASKNAASDSAGRRGSFLGSQLSPISSSGSHSQRPVRFVEDGPSYAQTLDESSVTSPGLASRDSIFSKPHEQRTASPPMTPASVFGGSQRPPDSNSKVVQTLGPSSFIVKTTEVVSTPRSPGLDLERLMSDITISADPGPAPRATSPSPAELPKSIQTKNWLSSIPNTARPLSPQLRESRLRLGPLPPMSGHRIPSTPRTPRIPVMASPDSVFQNENPDSWKPPDAWDCSPAPKPAKALTSMDAMLKVRTEEHTRKSASFSLDLVSMQREMKMMEAATPQTILTRLKEQWDNSTDPAVYQETVMEKQRWMLSAMYNVDRPGIDGSKGESAMVPGIRQKNMKILALFESQSTASYLAAAHADSFIYHMSPTPISNDLFPNVLPTTLPIVSHTSLSTAPDMFSAVYCLSLPSLVASSEIPPLLRTIHRTLAPGGAAHLTLIDPAPVPQSLGPRMRLWIEENLQMNLERKFRCIHPRKLVPGWMADAHLRGACSTITTVKFFAIPPAYGASTSHATAALARVTGASASTSVCGTDDGTASSTSSLSSVKKADSRVRMELRSVVGRMLWREVWGKYVTGNNWWWDDPLCAKECQEMGTHWIYEIIVGIKENSQTPQ</sequence>
<dbReference type="AlphaFoldDB" id="A0A0C4EBA5"/>
<reference evidence="4" key="2">
    <citation type="submission" date="2010-05" db="EMBL/GenBank/DDBJ databases">
        <title>The genome sequence of Magnaporthe poae strain ATCC 64411.</title>
        <authorList>
            <person name="Ma L.-J."/>
            <person name="Dead R."/>
            <person name="Young S."/>
            <person name="Zeng Q."/>
            <person name="Koehrsen M."/>
            <person name="Alvarado L."/>
            <person name="Berlin A."/>
            <person name="Chapman S.B."/>
            <person name="Chen Z."/>
            <person name="Freedman E."/>
            <person name="Gellesch M."/>
            <person name="Goldberg J."/>
            <person name="Griggs A."/>
            <person name="Gujja S."/>
            <person name="Heilman E.R."/>
            <person name="Heiman D."/>
            <person name="Hepburn T."/>
            <person name="Howarth C."/>
            <person name="Jen D."/>
            <person name="Larson L."/>
            <person name="Mehta T."/>
            <person name="Neiman D."/>
            <person name="Pearson M."/>
            <person name="Roberts A."/>
            <person name="Saif S."/>
            <person name="Shea T."/>
            <person name="Shenoy N."/>
            <person name="Sisk P."/>
            <person name="Stolte C."/>
            <person name="Sykes S."/>
            <person name="Walk T."/>
            <person name="White J."/>
            <person name="Yandava C."/>
            <person name="Haas B."/>
            <person name="Nusbaum C."/>
            <person name="Birren B."/>
        </authorList>
    </citation>
    <scope>NUCLEOTIDE SEQUENCE [LARGE SCALE GENOMIC DNA]</scope>
    <source>
        <strain evidence="4">ATCC 64411 / 73-15</strain>
    </source>
</reference>
<dbReference type="Proteomes" id="UP000011715">
    <property type="component" value="Unassembled WGS sequence"/>
</dbReference>
<dbReference type="EMBL" id="GL876977">
    <property type="protein sequence ID" value="KLU91432.1"/>
    <property type="molecule type" value="Genomic_DNA"/>
</dbReference>
<evidence type="ECO:0000313" key="4">
    <source>
        <dbReference type="Proteomes" id="UP000011715"/>
    </source>
</evidence>
<feature type="region of interest" description="Disordered" evidence="1">
    <location>
        <begin position="210"/>
        <end position="229"/>
    </location>
</feature>
<dbReference type="eggNOG" id="ENOG502SKZZ">
    <property type="taxonomic scope" value="Eukaryota"/>
</dbReference>
<feature type="compositionally biased region" description="Basic and acidic residues" evidence="1">
    <location>
        <begin position="60"/>
        <end position="70"/>
    </location>
</feature>
<accession>A0A0C4EBA5</accession>
<dbReference type="EnsemblFungi" id="MAPG_09952T0">
    <property type="protein sequence ID" value="MAPG_09952T0"/>
    <property type="gene ID" value="MAPG_09952"/>
</dbReference>
<feature type="compositionally biased region" description="Low complexity" evidence="1">
    <location>
        <begin position="92"/>
        <end position="109"/>
    </location>
</feature>
<feature type="region of interest" description="Disordered" evidence="1">
    <location>
        <begin position="1"/>
        <end position="175"/>
    </location>
</feature>
<feature type="compositionally biased region" description="Polar residues" evidence="1">
    <location>
        <begin position="121"/>
        <end position="134"/>
    </location>
</feature>
<dbReference type="OrthoDB" id="3902588at2759"/>
<dbReference type="OMA" id="LDTMEIV"/>
<organism evidence="3 4">
    <name type="scientific">Magnaporthiopsis poae (strain ATCC 64411 / 73-15)</name>
    <name type="common">Kentucky bluegrass fungus</name>
    <name type="synonym">Magnaporthe poae</name>
    <dbReference type="NCBI Taxonomy" id="644358"/>
    <lineage>
        <taxon>Eukaryota</taxon>
        <taxon>Fungi</taxon>
        <taxon>Dikarya</taxon>
        <taxon>Ascomycota</taxon>
        <taxon>Pezizomycotina</taxon>
        <taxon>Sordariomycetes</taxon>
        <taxon>Sordariomycetidae</taxon>
        <taxon>Magnaporthales</taxon>
        <taxon>Magnaporthaceae</taxon>
        <taxon>Magnaporthiopsis</taxon>
    </lineage>
</organism>
<evidence type="ECO:0000313" key="2">
    <source>
        <dbReference type="EMBL" id="KLU91432.1"/>
    </source>
</evidence>
<evidence type="ECO:0008006" key="5">
    <source>
        <dbReference type="Google" id="ProtNLM"/>
    </source>
</evidence>
<dbReference type="VEuPathDB" id="FungiDB:MAPG_09952"/>
<reference evidence="3" key="5">
    <citation type="submission" date="2015-06" db="UniProtKB">
        <authorList>
            <consortium name="EnsemblFungi"/>
        </authorList>
    </citation>
    <scope>IDENTIFICATION</scope>
    <source>
        <strain evidence="3">ATCC 64411</strain>
    </source>
</reference>
<gene>
    <name evidence="2" type="ORF">MAPG_09952</name>
</gene>
<reference evidence="2" key="1">
    <citation type="submission" date="2010-05" db="EMBL/GenBank/DDBJ databases">
        <title>The Genome Sequence of Magnaporthe poae strain ATCC 64411.</title>
        <authorList>
            <consortium name="The Broad Institute Genome Sequencing Platform"/>
            <consortium name="Broad Institute Genome Sequencing Center for Infectious Disease"/>
            <person name="Ma L.-J."/>
            <person name="Dead R."/>
            <person name="Young S."/>
            <person name="Zeng Q."/>
            <person name="Koehrsen M."/>
            <person name="Alvarado L."/>
            <person name="Berlin A."/>
            <person name="Chapman S.B."/>
            <person name="Chen Z."/>
            <person name="Freedman E."/>
            <person name="Gellesch M."/>
            <person name="Goldberg J."/>
            <person name="Griggs A."/>
            <person name="Gujja S."/>
            <person name="Heilman E.R."/>
            <person name="Heiman D."/>
            <person name="Hepburn T."/>
            <person name="Howarth C."/>
            <person name="Jen D."/>
            <person name="Larson L."/>
            <person name="Mehta T."/>
            <person name="Neiman D."/>
            <person name="Pearson M."/>
            <person name="Roberts A."/>
            <person name="Saif S."/>
            <person name="Shea T."/>
            <person name="Shenoy N."/>
            <person name="Sisk P."/>
            <person name="Stolte C."/>
            <person name="Sykes S."/>
            <person name="Walk T."/>
            <person name="White J."/>
            <person name="Yandava C."/>
            <person name="Haas B."/>
            <person name="Nusbaum C."/>
            <person name="Birren B."/>
        </authorList>
    </citation>
    <scope>NUCLEOTIDE SEQUENCE</scope>
    <source>
        <strain evidence="2">ATCC 64411</strain>
    </source>
</reference>
<proteinExistence type="predicted"/>
<evidence type="ECO:0000313" key="3">
    <source>
        <dbReference type="EnsemblFungi" id="MAPG_09952T0"/>
    </source>
</evidence>